<dbReference type="Proteomes" id="UP001498421">
    <property type="component" value="Unassembled WGS sequence"/>
</dbReference>
<evidence type="ECO:0008006" key="5">
    <source>
        <dbReference type="Google" id="ProtNLM"/>
    </source>
</evidence>
<feature type="region of interest" description="Disordered" evidence="2">
    <location>
        <begin position="1"/>
        <end position="27"/>
    </location>
</feature>
<gene>
    <name evidence="3" type="ORF">QQZ08_002981</name>
</gene>
<keyword evidence="4" id="KW-1185">Reference proteome</keyword>
<organism evidence="3 4">
    <name type="scientific">Neonectria magnoliae</name>
    <dbReference type="NCBI Taxonomy" id="2732573"/>
    <lineage>
        <taxon>Eukaryota</taxon>
        <taxon>Fungi</taxon>
        <taxon>Dikarya</taxon>
        <taxon>Ascomycota</taxon>
        <taxon>Pezizomycotina</taxon>
        <taxon>Sordariomycetes</taxon>
        <taxon>Hypocreomycetidae</taxon>
        <taxon>Hypocreales</taxon>
        <taxon>Nectriaceae</taxon>
        <taxon>Neonectria</taxon>
    </lineage>
</organism>
<comment type="caution">
    <text evidence="3">The sequence shown here is derived from an EMBL/GenBank/DDBJ whole genome shotgun (WGS) entry which is preliminary data.</text>
</comment>
<dbReference type="Pfam" id="PF13489">
    <property type="entry name" value="Methyltransf_23"/>
    <property type="match status" value="1"/>
</dbReference>
<name>A0ABR1IC07_9HYPO</name>
<dbReference type="PANTHER" id="PTHR43591:SF10">
    <property type="entry name" value="ABC TRANSMEMBRANE TYPE-1 DOMAIN-CONTAINING PROTEIN-RELATED"/>
    <property type="match status" value="1"/>
</dbReference>
<dbReference type="CDD" id="cd02440">
    <property type="entry name" value="AdoMet_MTases"/>
    <property type="match status" value="1"/>
</dbReference>
<dbReference type="Gene3D" id="3.40.50.150">
    <property type="entry name" value="Vaccinia Virus protein VP39"/>
    <property type="match status" value="1"/>
</dbReference>
<accession>A0ABR1IC07</accession>
<evidence type="ECO:0000313" key="4">
    <source>
        <dbReference type="Proteomes" id="UP001498421"/>
    </source>
</evidence>
<reference evidence="3 4" key="1">
    <citation type="journal article" date="2025" name="Microbiol. Resour. Announc.">
        <title>Draft genome sequences for Neonectria magnoliae and Neonectria punicea, canker pathogens of Liriodendron tulipifera and Acer saccharum in West Virginia.</title>
        <authorList>
            <person name="Petronek H.M."/>
            <person name="Kasson M.T."/>
            <person name="Metheny A.M."/>
            <person name="Stauder C.M."/>
            <person name="Lovett B."/>
            <person name="Lynch S.C."/>
            <person name="Garnas J.R."/>
            <person name="Kasson L.R."/>
            <person name="Stajich J.E."/>
        </authorList>
    </citation>
    <scope>NUCLEOTIDE SEQUENCE [LARGE SCALE GENOMIC DNA]</scope>
    <source>
        <strain evidence="3 4">NRRL 64651</strain>
    </source>
</reference>
<evidence type="ECO:0000256" key="1">
    <source>
        <dbReference type="ARBA" id="ARBA00038158"/>
    </source>
</evidence>
<dbReference type="PANTHER" id="PTHR43591">
    <property type="entry name" value="METHYLTRANSFERASE"/>
    <property type="match status" value="1"/>
</dbReference>
<evidence type="ECO:0000256" key="2">
    <source>
        <dbReference type="SAM" id="MobiDB-lite"/>
    </source>
</evidence>
<proteinExistence type="inferred from homology"/>
<dbReference type="SUPFAM" id="SSF53335">
    <property type="entry name" value="S-adenosyl-L-methionine-dependent methyltransferases"/>
    <property type="match status" value="1"/>
</dbReference>
<dbReference type="EMBL" id="JAZAVK010000019">
    <property type="protein sequence ID" value="KAK7430462.1"/>
    <property type="molecule type" value="Genomic_DNA"/>
</dbReference>
<evidence type="ECO:0000313" key="3">
    <source>
        <dbReference type="EMBL" id="KAK7430462.1"/>
    </source>
</evidence>
<dbReference type="InterPro" id="IPR029063">
    <property type="entry name" value="SAM-dependent_MTases_sf"/>
</dbReference>
<sequence>MSETRLQAGEGDAQGESQTHAFQSAGHWAELAQQGDGDDGIDAESVLGTQAPTSTASLSSSILQYRTIHGRTYHSEQGNAEYWASNDEEQNECQDLNHHAMLLILDNKLFLAPLKSDVQKVLDVGTGTGIWAIEIEDCNQTWTFGPNSFDYVHMRYLFGSIKNWNDLFNNAYRVCKPGG</sequence>
<protein>
    <recommendedName>
        <fullName evidence="5">Methyltransferase</fullName>
    </recommendedName>
</protein>
<comment type="similarity">
    <text evidence="1">Belongs to the methyltransferase superfamily. LaeA methyltransferase family.</text>
</comment>